<dbReference type="Proteomes" id="UP001458880">
    <property type="component" value="Unassembled WGS sequence"/>
</dbReference>
<protein>
    <submittedName>
        <fullName evidence="2">Uncharacterized protein</fullName>
    </submittedName>
</protein>
<name>A0AAW1L7G4_POPJA</name>
<sequence length="68" mass="7821">MSNRSNFEDFIREPEKFGHEMGERFGSDSIVFPEDPKPNKPVTKPKIEDKIVFPAGRSKRDVQAGKDR</sequence>
<reference evidence="2 3" key="1">
    <citation type="journal article" date="2024" name="BMC Genomics">
        <title>De novo assembly and annotation of Popillia japonica's genome with initial clues to its potential as an invasive pest.</title>
        <authorList>
            <person name="Cucini C."/>
            <person name="Boschi S."/>
            <person name="Funari R."/>
            <person name="Cardaioli E."/>
            <person name="Iannotti N."/>
            <person name="Marturano G."/>
            <person name="Paoli F."/>
            <person name="Bruttini M."/>
            <person name="Carapelli A."/>
            <person name="Frati F."/>
            <person name="Nardi F."/>
        </authorList>
    </citation>
    <scope>NUCLEOTIDE SEQUENCE [LARGE SCALE GENOMIC DNA]</scope>
    <source>
        <strain evidence="2">DMR45628</strain>
    </source>
</reference>
<organism evidence="2 3">
    <name type="scientific">Popillia japonica</name>
    <name type="common">Japanese beetle</name>
    <dbReference type="NCBI Taxonomy" id="7064"/>
    <lineage>
        <taxon>Eukaryota</taxon>
        <taxon>Metazoa</taxon>
        <taxon>Ecdysozoa</taxon>
        <taxon>Arthropoda</taxon>
        <taxon>Hexapoda</taxon>
        <taxon>Insecta</taxon>
        <taxon>Pterygota</taxon>
        <taxon>Neoptera</taxon>
        <taxon>Endopterygota</taxon>
        <taxon>Coleoptera</taxon>
        <taxon>Polyphaga</taxon>
        <taxon>Scarabaeiformia</taxon>
        <taxon>Scarabaeidae</taxon>
        <taxon>Rutelinae</taxon>
        <taxon>Popillia</taxon>
    </lineage>
</organism>
<keyword evidence="3" id="KW-1185">Reference proteome</keyword>
<comment type="caution">
    <text evidence="2">The sequence shown here is derived from an EMBL/GenBank/DDBJ whole genome shotgun (WGS) entry which is preliminary data.</text>
</comment>
<proteinExistence type="predicted"/>
<feature type="region of interest" description="Disordered" evidence="1">
    <location>
        <begin position="17"/>
        <end position="49"/>
    </location>
</feature>
<feature type="compositionally biased region" description="Basic and acidic residues" evidence="1">
    <location>
        <begin position="17"/>
        <end position="26"/>
    </location>
</feature>
<evidence type="ECO:0000313" key="3">
    <source>
        <dbReference type="Proteomes" id="UP001458880"/>
    </source>
</evidence>
<dbReference type="EMBL" id="JASPKY010000157">
    <property type="protein sequence ID" value="KAK9729812.1"/>
    <property type="molecule type" value="Genomic_DNA"/>
</dbReference>
<accession>A0AAW1L7G4</accession>
<dbReference type="AlphaFoldDB" id="A0AAW1L7G4"/>
<evidence type="ECO:0000256" key="1">
    <source>
        <dbReference type="SAM" id="MobiDB-lite"/>
    </source>
</evidence>
<evidence type="ECO:0000313" key="2">
    <source>
        <dbReference type="EMBL" id="KAK9729812.1"/>
    </source>
</evidence>
<gene>
    <name evidence="2" type="ORF">QE152_g15755</name>
</gene>